<organism evidence="2 3">
    <name type="scientific">Nakamurella flava</name>
    <dbReference type="NCBI Taxonomy" id="2576308"/>
    <lineage>
        <taxon>Bacteria</taxon>
        <taxon>Bacillati</taxon>
        <taxon>Actinomycetota</taxon>
        <taxon>Actinomycetes</taxon>
        <taxon>Nakamurellales</taxon>
        <taxon>Nakamurellaceae</taxon>
        <taxon>Nakamurella</taxon>
    </lineage>
</organism>
<gene>
    <name evidence="2" type="ORF">FDO65_20225</name>
</gene>
<comment type="caution">
    <text evidence="2">The sequence shown here is derived from an EMBL/GenBank/DDBJ whole genome shotgun (WGS) entry which is preliminary data.</text>
</comment>
<accession>A0A4U6Q8V2</accession>
<keyword evidence="1" id="KW-0472">Membrane</keyword>
<keyword evidence="3" id="KW-1185">Reference proteome</keyword>
<evidence type="ECO:0000313" key="2">
    <source>
        <dbReference type="EMBL" id="TKV56302.1"/>
    </source>
</evidence>
<dbReference type="RefSeq" id="WP_137451571.1">
    <property type="nucleotide sequence ID" value="NZ_SZZH01000007.1"/>
</dbReference>
<feature type="transmembrane region" description="Helical" evidence="1">
    <location>
        <begin position="136"/>
        <end position="158"/>
    </location>
</feature>
<sequence>MTIDEGNGRRPAATGDVPTAMEVTRSAGPAALLRIASVRATEILLIVLGVGFLTTADDLGVWFLVWWNVVAFVYIVVGAVVLRRSRRGTRVLNRHPWTGRLRITFLMVTMVSLTGLGAAIDVAWGDAEQLTEEQQFWHAITGTIAMLLAWVLLHSAYARWYAGHYDRIGGGLRFPETEVPGPVDFLYFAMTIGTAFSASDTLVTTTEMRWHVLVHQVVAFFFNAAVLAFAIGILR</sequence>
<reference evidence="2 3" key="1">
    <citation type="submission" date="2019-05" db="EMBL/GenBank/DDBJ databases">
        <title>Nakamurella sp. N5BH11, whole genome shotgun sequence.</title>
        <authorList>
            <person name="Tuo L."/>
        </authorList>
    </citation>
    <scope>NUCLEOTIDE SEQUENCE [LARGE SCALE GENOMIC DNA]</scope>
    <source>
        <strain evidence="2 3">N5BH11</strain>
    </source>
</reference>
<dbReference type="Pfam" id="PF07077">
    <property type="entry name" value="DUF1345"/>
    <property type="match status" value="1"/>
</dbReference>
<protein>
    <submittedName>
        <fullName evidence="2">DUF1345 domain-containing protein</fullName>
    </submittedName>
</protein>
<feature type="transmembrane region" description="Helical" evidence="1">
    <location>
        <begin position="103"/>
        <end position="124"/>
    </location>
</feature>
<dbReference type="EMBL" id="SZZH01000007">
    <property type="protein sequence ID" value="TKV56302.1"/>
    <property type="molecule type" value="Genomic_DNA"/>
</dbReference>
<proteinExistence type="predicted"/>
<dbReference type="OrthoDB" id="64737at2"/>
<evidence type="ECO:0000256" key="1">
    <source>
        <dbReference type="SAM" id="Phobius"/>
    </source>
</evidence>
<dbReference type="InterPro" id="IPR009781">
    <property type="entry name" value="DUF1345"/>
</dbReference>
<name>A0A4U6Q8V2_9ACTN</name>
<keyword evidence="1" id="KW-1133">Transmembrane helix</keyword>
<keyword evidence="1" id="KW-0812">Transmembrane</keyword>
<feature type="transmembrane region" description="Helical" evidence="1">
    <location>
        <begin position="59"/>
        <end position="82"/>
    </location>
</feature>
<dbReference type="AlphaFoldDB" id="A0A4U6Q8V2"/>
<evidence type="ECO:0000313" key="3">
    <source>
        <dbReference type="Proteomes" id="UP000306985"/>
    </source>
</evidence>
<feature type="transmembrane region" description="Helical" evidence="1">
    <location>
        <begin position="31"/>
        <end position="53"/>
    </location>
</feature>
<feature type="transmembrane region" description="Helical" evidence="1">
    <location>
        <begin position="210"/>
        <end position="234"/>
    </location>
</feature>
<dbReference type="Proteomes" id="UP000306985">
    <property type="component" value="Unassembled WGS sequence"/>
</dbReference>